<evidence type="ECO:0000256" key="1">
    <source>
        <dbReference type="SAM" id="MobiDB-lite"/>
    </source>
</evidence>
<keyword evidence="5" id="KW-1185">Reference proteome</keyword>
<dbReference type="PANTHER" id="PTHR30336">
    <property type="entry name" value="INNER MEMBRANE PROTEIN, PROBABLE PERMEASE"/>
    <property type="match status" value="1"/>
</dbReference>
<reference evidence="4" key="1">
    <citation type="submission" date="2022-05" db="EMBL/GenBank/DDBJ databases">
        <authorList>
            <person name="Tuo L."/>
        </authorList>
    </citation>
    <scope>NUCLEOTIDE SEQUENCE</scope>
    <source>
        <strain evidence="4">BSK12Z-4</strain>
    </source>
</reference>
<dbReference type="PANTHER" id="PTHR30336:SF6">
    <property type="entry name" value="INTEGRAL MEMBRANE PROTEIN"/>
    <property type="match status" value="1"/>
</dbReference>
<dbReference type="Pfam" id="PF02698">
    <property type="entry name" value="DUF218"/>
    <property type="match status" value="1"/>
</dbReference>
<accession>A0A9X2DAT2</accession>
<keyword evidence="2" id="KW-0472">Membrane</keyword>
<comment type="caution">
    <text evidence="4">The sequence shown here is derived from an EMBL/GenBank/DDBJ whole genome shotgun (WGS) entry which is preliminary data.</text>
</comment>
<gene>
    <name evidence="4" type="ORF">M8330_19510</name>
</gene>
<proteinExistence type="predicted"/>
<keyword evidence="2" id="KW-1133">Transmembrane helix</keyword>
<evidence type="ECO:0000259" key="3">
    <source>
        <dbReference type="Pfam" id="PF02698"/>
    </source>
</evidence>
<feature type="transmembrane region" description="Helical" evidence="2">
    <location>
        <begin position="29"/>
        <end position="52"/>
    </location>
</feature>
<dbReference type="InterPro" id="IPR051599">
    <property type="entry name" value="Cell_Envelope_Assoc"/>
</dbReference>
<evidence type="ECO:0000256" key="2">
    <source>
        <dbReference type="SAM" id="Phobius"/>
    </source>
</evidence>
<dbReference type="Proteomes" id="UP001139485">
    <property type="component" value="Unassembled WGS sequence"/>
</dbReference>
<dbReference type="GO" id="GO:0005886">
    <property type="term" value="C:plasma membrane"/>
    <property type="evidence" value="ECO:0007669"/>
    <property type="project" value="TreeGrafter"/>
</dbReference>
<keyword evidence="2" id="KW-0812">Transmembrane</keyword>
<name>A0A9X2DAT2_9ACTN</name>
<dbReference type="EMBL" id="JAMOIL010000036">
    <property type="protein sequence ID" value="MCM0622482.1"/>
    <property type="molecule type" value="Genomic_DNA"/>
</dbReference>
<dbReference type="AlphaFoldDB" id="A0A9X2DAT2"/>
<protein>
    <submittedName>
        <fullName evidence="4">YdcF family protein</fullName>
    </submittedName>
</protein>
<sequence>MPPSPDQSPDRSPAPTQDAGRRRPWWSRVLLGATVGAPVLLVGLVAAANAVVLHRTDGLVTAEAEDVTPSQVAIVPGSRVLPDGTLGDVVAARVAGAVELYAAGLVDAVLVSGDNREIYYNEPEAMRRAVLESGVPPQDVFTDYAGTNTWATMRRAAEVFEVRSAVVVSQDLYLPRTVDLGLAAGIDVQGFAVDQEGRARGGRETLARLSGLFQATVRPDVLLGPTIPITGDGRDSWA</sequence>
<feature type="region of interest" description="Disordered" evidence="1">
    <location>
        <begin position="1"/>
        <end position="21"/>
    </location>
</feature>
<organism evidence="4 5">
    <name type="scientific">Nocardioides bruguierae</name>
    <dbReference type="NCBI Taxonomy" id="2945102"/>
    <lineage>
        <taxon>Bacteria</taxon>
        <taxon>Bacillati</taxon>
        <taxon>Actinomycetota</taxon>
        <taxon>Actinomycetes</taxon>
        <taxon>Propionibacteriales</taxon>
        <taxon>Nocardioidaceae</taxon>
        <taxon>Nocardioides</taxon>
    </lineage>
</organism>
<dbReference type="CDD" id="cd06259">
    <property type="entry name" value="YdcF-like"/>
    <property type="match status" value="1"/>
</dbReference>
<dbReference type="RefSeq" id="WP_250828687.1">
    <property type="nucleotide sequence ID" value="NZ_JAMOIL010000036.1"/>
</dbReference>
<dbReference type="InterPro" id="IPR003848">
    <property type="entry name" value="DUF218"/>
</dbReference>
<evidence type="ECO:0000313" key="5">
    <source>
        <dbReference type="Proteomes" id="UP001139485"/>
    </source>
</evidence>
<feature type="domain" description="DUF218" evidence="3">
    <location>
        <begin position="72"/>
        <end position="190"/>
    </location>
</feature>
<evidence type="ECO:0000313" key="4">
    <source>
        <dbReference type="EMBL" id="MCM0622482.1"/>
    </source>
</evidence>